<dbReference type="EMBL" id="CP118848">
    <property type="protein sequence ID" value="WHI58740.1"/>
    <property type="molecule type" value="Genomic_DNA"/>
</dbReference>
<dbReference type="NCBIfam" id="TIGR03597">
    <property type="entry name" value="GTPase_YqeH"/>
    <property type="match status" value="1"/>
</dbReference>
<dbReference type="PROSITE" id="PS51721">
    <property type="entry name" value="G_CP"/>
    <property type="match status" value="1"/>
</dbReference>
<name>A0AAX3W1D9_MAMLE</name>
<dbReference type="InterPro" id="IPR050896">
    <property type="entry name" value="Mito_lipid_metab_GTPase"/>
</dbReference>
<dbReference type="InterPro" id="IPR048422">
    <property type="entry name" value="NOA1/YqeH-like_C"/>
</dbReference>
<organism evidence="2 3">
    <name type="scientific">Mammaliicoccus lentus</name>
    <name type="common">Staphylococcus lentus</name>
    <dbReference type="NCBI Taxonomy" id="42858"/>
    <lineage>
        <taxon>Bacteria</taxon>
        <taxon>Bacillati</taxon>
        <taxon>Bacillota</taxon>
        <taxon>Bacilli</taxon>
        <taxon>Bacillales</taxon>
        <taxon>Staphylococcaceae</taxon>
        <taxon>Mammaliicoccus</taxon>
    </lineage>
</organism>
<proteinExistence type="predicted"/>
<evidence type="ECO:0000313" key="3">
    <source>
        <dbReference type="Proteomes" id="UP001223261"/>
    </source>
</evidence>
<dbReference type="SUPFAM" id="SSF52540">
    <property type="entry name" value="P-loop containing nucleoside triphosphate hydrolases"/>
    <property type="match status" value="1"/>
</dbReference>
<dbReference type="AlphaFoldDB" id="A0AAX3W1D9"/>
<reference evidence="2" key="1">
    <citation type="journal article" date="2023" name="Antibiotics">
        <title>Prevalence and Molecular Characterization of Methicillin-Resistant Staphylococci (MRS) and Mammaliicocci (MRM) in Dromedary Camels from Algeria: First Detection of SCCmec-mecC Hybrid in Methicillin-Resistant Mammaliicoccus lentus.</title>
        <authorList>
            <person name="Belhout C."/>
            <person name="Boyen F."/>
            <person name="Vereecke N."/>
            <person name="Theuns S."/>
            <person name="Taibi N."/>
            <person name="Stegger M."/>
            <person name="de la Fe-Rodriguez P.Y."/>
            <person name="Bouayad L."/>
            <person name="Elgroud R."/>
            <person name="Butaye P."/>
        </authorList>
    </citation>
    <scope>NUCLEOTIDE SEQUENCE</scope>
    <source>
        <strain evidence="2">7048</strain>
    </source>
</reference>
<dbReference type="InterPro" id="IPR019988">
    <property type="entry name" value="GTP-bd_ribosome_bgen_YqeH"/>
</dbReference>
<dbReference type="Proteomes" id="UP001223261">
    <property type="component" value="Chromosome"/>
</dbReference>
<gene>
    <name evidence="2" type="primary">yqeH</name>
    <name evidence="2" type="ORF">PYH69_08205</name>
</gene>
<protein>
    <submittedName>
        <fullName evidence="2">Ribosome biogenesis GTPase YqeH</fullName>
    </submittedName>
</protein>
<feature type="domain" description="CP-type G" evidence="1">
    <location>
        <begin position="60"/>
        <end position="223"/>
    </location>
</feature>
<dbReference type="InterPro" id="IPR030378">
    <property type="entry name" value="G_CP_dom"/>
</dbReference>
<evidence type="ECO:0000259" key="1">
    <source>
        <dbReference type="PROSITE" id="PS51721"/>
    </source>
</evidence>
<dbReference type="InterPro" id="IPR006073">
    <property type="entry name" value="GTP-bd"/>
</dbReference>
<dbReference type="Pfam" id="PF01926">
    <property type="entry name" value="MMR_HSR1"/>
    <property type="match status" value="1"/>
</dbReference>
<dbReference type="InterPro" id="IPR027417">
    <property type="entry name" value="P-loop_NTPase"/>
</dbReference>
<sequence>MTETAKCIGCGATLQSEHPNEAGYVPKSSLNKEDVICKRCFRLKNYNEVQDVDLTSDDFLNMLKSLHNEDGLIVNVVDVFDLEGSMIHRLKDIVGKKKVILVANKMDILPKAINKKRVEIWLRQRAKDYGLNPDKVVLISAAKNQGIDELLGTIEEIRDRKDVFVVGTTNVGKSTLINRLIEKSVGEKDVITTSHFPGTTLDMIDIPLDDDSYMFDTPGIIQSHQMTHYVTDKELKVIMPKKEIKPKVYQLNEEQSLFLGGLVRVDYKKGGRRSLTCFISNDLNIHRTKLENADDLWERQIGELLKPPYSKENFNFDNLKNNEIFVKDERRDIMISGLGFITVDEGAEINVIAPKEVEVTSRKSIL</sequence>
<dbReference type="Pfam" id="PF21516">
    <property type="entry name" value="YqeH-like_C"/>
    <property type="match status" value="1"/>
</dbReference>
<accession>A0AAX3W1D9</accession>
<dbReference type="Gene3D" id="3.40.50.300">
    <property type="entry name" value="P-loop containing nucleotide triphosphate hydrolases"/>
    <property type="match status" value="1"/>
</dbReference>
<dbReference type="RefSeq" id="WP_282861683.1">
    <property type="nucleotide sequence ID" value="NZ_CP118848.1"/>
</dbReference>
<dbReference type="PANTHER" id="PTHR46434:SF1">
    <property type="entry name" value="GENETIC INTERACTOR OF PROHIBITINS 3, MITOCHONDRIAL"/>
    <property type="match status" value="1"/>
</dbReference>
<evidence type="ECO:0000313" key="2">
    <source>
        <dbReference type="EMBL" id="WHI58740.1"/>
    </source>
</evidence>
<dbReference type="CDD" id="cd01855">
    <property type="entry name" value="YqeH"/>
    <property type="match status" value="1"/>
</dbReference>
<dbReference type="GO" id="GO:0005525">
    <property type="term" value="F:GTP binding"/>
    <property type="evidence" value="ECO:0007669"/>
    <property type="project" value="InterPro"/>
</dbReference>
<dbReference type="PANTHER" id="PTHR46434">
    <property type="entry name" value="GENETIC INTERACTOR OF PROHIBITINS 3, MITOCHONDRIAL"/>
    <property type="match status" value="1"/>
</dbReference>